<proteinExistence type="predicted"/>
<dbReference type="GO" id="GO:0008009">
    <property type="term" value="F:chemokine activity"/>
    <property type="evidence" value="ECO:0007669"/>
    <property type="project" value="InterPro"/>
</dbReference>
<dbReference type="InterPro" id="IPR036048">
    <property type="entry name" value="Interleukin_8-like_sf"/>
</dbReference>
<keyword evidence="1" id="KW-0202">Cytokine</keyword>
<organism evidence="4 5">
    <name type="scientific">Tachysurus vachellii</name>
    <name type="common">Darkbarbel catfish</name>
    <name type="synonym">Pelteobagrus vachellii</name>
    <dbReference type="NCBI Taxonomy" id="175792"/>
    <lineage>
        <taxon>Eukaryota</taxon>
        <taxon>Metazoa</taxon>
        <taxon>Chordata</taxon>
        <taxon>Craniata</taxon>
        <taxon>Vertebrata</taxon>
        <taxon>Euteleostomi</taxon>
        <taxon>Actinopterygii</taxon>
        <taxon>Neopterygii</taxon>
        <taxon>Teleostei</taxon>
        <taxon>Ostariophysi</taxon>
        <taxon>Siluriformes</taxon>
        <taxon>Bagridae</taxon>
        <taxon>Tachysurus</taxon>
    </lineage>
</organism>
<dbReference type="EMBL" id="JAVHJS010000007">
    <property type="protein sequence ID" value="KAK2852662.1"/>
    <property type="molecule type" value="Genomic_DNA"/>
</dbReference>
<dbReference type="SMART" id="SM00199">
    <property type="entry name" value="SCY"/>
    <property type="match status" value="1"/>
</dbReference>
<dbReference type="AlphaFoldDB" id="A0AA88T3G2"/>
<dbReference type="InterPro" id="IPR001811">
    <property type="entry name" value="Chemokine_IL8-like_dom"/>
</dbReference>
<dbReference type="Pfam" id="PF00048">
    <property type="entry name" value="IL8"/>
    <property type="match status" value="1"/>
</dbReference>
<dbReference type="GO" id="GO:0005615">
    <property type="term" value="C:extracellular space"/>
    <property type="evidence" value="ECO:0007669"/>
    <property type="project" value="UniProtKB-KW"/>
</dbReference>
<evidence type="ECO:0000313" key="5">
    <source>
        <dbReference type="Proteomes" id="UP001187315"/>
    </source>
</evidence>
<evidence type="ECO:0000256" key="2">
    <source>
        <dbReference type="SAM" id="SignalP"/>
    </source>
</evidence>
<sequence>MTFRSVQAALTSLLFLLCLNHLKDKNTAAVNIREKCMCITEAKSLSWRNVKNFRVIDSAPLCNKVQIIIYTVSRQVCLDPNSEQGKKLQKCWKRIKFNERKMKSCLKARHVRRRPKKPKAT</sequence>
<dbReference type="SUPFAM" id="SSF54117">
    <property type="entry name" value="Interleukin 8-like chemokines"/>
    <property type="match status" value="1"/>
</dbReference>
<feature type="domain" description="Chemokine interleukin-8-like" evidence="3">
    <location>
        <begin position="33"/>
        <end position="95"/>
    </location>
</feature>
<evidence type="ECO:0000256" key="1">
    <source>
        <dbReference type="ARBA" id="ARBA00022514"/>
    </source>
</evidence>
<feature type="signal peptide" evidence="2">
    <location>
        <begin position="1"/>
        <end position="28"/>
    </location>
</feature>
<dbReference type="GO" id="GO:0006955">
    <property type="term" value="P:immune response"/>
    <property type="evidence" value="ECO:0007669"/>
    <property type="project" value="InterPro"/>
</dbReference>
<comment type="caution">
    <text evidence="4">The sequence shown here is derived from an EMBL/GenBank/DDBJ whole genome shotgun (WGS) entry which is preliminary data.</text>
</comment>
<evidence type="ECO:0000259" key="3">
    <source>
        <dbReference type="SMART" id="SM00199"/>
    </source>
</evidence>
<evidence type="ECO:0000313" key="4">
    <source>
        <dbReference type="EMBL" id="KAK2852662.1"/>
    </source>
</evidence>
<dbReference type="Gene3D" id="2.40.50.40">
    <property type="match status" value="1"/>
</dbReference>
<keyword evidence="2" id="KW-0732">Signal</keyword>
<accession>A0AA88T3G2</accession>
<protein>
    <recommendedName>
        <fullName evidence="3">Chemokine interleukin-8-like domain-containing protein</fullName>
    </recommendedName>
</protein>
<keyword evidence="5" id="KW-1185">Reference proteome</keyword>
<dbReference type="Proteomes" id="UP001187315">
    <property type="component" value="Unassembled WGS sequence"/>
</dbReference>
<feature type="chain" id="PRO_5041694626" description="Chemokine interleukin-8-like domain-containing protein" evidence="2">
    <location>
        <begin position="29"/>
        <end position="121"/>
    </location>
</feature>
<name>A0AA88T3G2_TACVA</name>
<gene>
    <name evidence="4" type="ORF">Q7C36_007863</name>
</gene>
<reference evidence="4" key="1">
    <citation type="submission" date="2023-08" db="EMBL/GenBank/DDBJ databases">
        <title>Pelteobagrus vachellii genome.</title>
        <authorList>
            <person name="Liu H."/>
        </authorList>
    </citation>
    <scope>NUCLEOTIDE SEQUENCE</scope>
    <source>
        <strain evidence="4">PRFRI_2022a</strain>
        <tissue evidence="4">Muscle</tissue>
    </source>
</reference>